<evidence type="ECO:0000256" key="7">
    <source>
        <dbReference type="ARBA" id="ARBA00048472"/>
    </source>
</evidence>
<evidence type="ECO:0000256" key="5">
    <source>
        <dbReference type="ARBA" id="ARBA00024416"/>
    </source>
</evidence>
<dbReference type="OrthoDB" id="209085at2"/>
<comment type="catalytic activity">
    <reaction evidence="7">
        <text>dTDP-beta-L-rhamnose + L-arginyl-[protein] = N(omega)-(alpha-L-rhamnosyl)-L-arginyl-[protein] + dTDP + H(+)</text>
        <dbReference type="Rhea" id="RHEA:66692"/>
        <dbReference type="Rhea" id="RHEA-COMP:10532"/>
        <dbReference type="Rhea" id="RHEA-COMP:17096"/>
        <dbReference type="ChEBI" id="CHEBI:15378"/>
        <dbReference type="ChEBI" id="CHEBI:29965"/>
        <dbReference type="ChEBI" id="CHEBI:57510"/>
        <dbReference type="ChEBI" id="CHEBI:58369"/>
        <dbReference type="ChEBI" id="CHEBI:167445"/>
    </reaction>
    <physiologicalReaction direction="left-to-right" evidence="7">
        <dbReference type="Rhea" id="RHEA:66693"/>
    </physiologicalReaction>
</comment>
<dbReference type="GO" id="GO:0003746">
    <property type="term" value="F:translation elongation factor activity"/>
    <property type="evidence" value="ECO:0007669"/>
    <property type="project" value="UniProtKB-KW"/>
</dbReference>
<evidence type="ECO:0000256" key="2">
    <source>
        <dbReference type="ARBA" id="ARBA00022679"/>
    </source>
</evidence>
<organism evidence="8 9">
    <name type="scientific">Ramlibacter henchirensis</name>
    <dbReference type="NCBI Taxonomy" id="204072"/>
    <lineage>
        <taxon>Bacteria</taxon>
        <taxon>Pseudomonadati</taxon>
        <taxon>Pseudomonadota</taxon>
        <taxon>Betaproteobacteria</taxon>
        <taxon>Burkholderiales</taxon>
        <taxon>Comamonadaceae</taxon>
        <taxon>Ramlibacter</taxon>
    </lineage>
</organism>
<sequence length="363" mass="39955">MRWDIFCKVIDNHGDIGVCWRLAADLAGRGDTVRLWADDASALEWMAPGGARGVEVLRWGASVDAAPGDVVVEAFGCELEPAFIAAIAARTRARGRQPAWINLEYLSAQSWVERCHGLPSPVLSGPGEGLIKHFFYPGFTPATGGLIREPDLIARQAAFDRAAWLRARDIRWQGERVISLFCYEPPGLAAFLAELANDTRPTQLLVTAGRARSAVRRVLPEGSRTGQLSIHWLPLMPQPEFDHLLWASDLNLVRGEDSLVRALWAGRPAVWHIYPQHDDAHLAKLDAFLDWIGAPSDLRRFHAAWNQGGEPVLPADAAPWLACAERARERLLAVRDLTTQLQSFVQHRAGARAGLMGSAPVSK</sequence>
<evidence type="ECO:0000256" key="3">
    <source>
        <dbReference type="ARBA" id="ARBA00024303"/>
    </source>
</evidence>
<dbReference type="PIRSF" id="PIRSF015557">
    <property type="entry name" value="UCP015557"/>
    <property type="match status" value="1"/>
</dbReference>
<evidence type="ECO:0000256" key="1">
    <source>
        <dbReference type="ARBA" id="ARBA00022676"/>
    </source>
</evidence>
<proteinExistence type="inferred from homology"/>
<protein>
    <recommendedName>
        <fullName evidence="5">Protein-arginine rhamnosyltransferase</fullName>
    </recommendedName>
    <alternativeName>
        <fullName evidence="6">EF-P arginine rhamnosyltransferase</fullName>
    </alternativeName>
</protein>
<comment type="caution">
    <text evidence="8">The sequence shown here is derived from an EMBL/GenBank/DDBJ whole genome shotgun (WGS) entry which is preliminary data.</text>
</comment>
<name>A0A4Z0BNX0_9BURK</name>
<reference evidence="8 9" key="1">
    <citation type="submission" date="2019-03" db="EMBL/GenBank/DDBJ databases">
        <title>Ramlibacter henchirensis DSM 14656, whole genome shotgun sequence.</title>
        <authorList>
            <person name="Zhang X."/>
            <person name="Feng G."/>
            <person name="Zhu H."/>
        </authorList>
    </citation>
    <scope>NUCLEOTIDE SEQUENCE [LARGE SCALE GENOMIC DNA]</scope>
    <source>
        <strain evidence="8 9">DSM 14656</strain>
    </source>
</reference>
<dbReference type="RefSeq" id="WP_135264804.1">
    <property type="nucleotide sequence ID" value="NZ_SMLM01000003.1"/>
</dbReference>
<keyword evidence="1" id="KW-0328">Glycosyltransferase</keyword>
<dbReference type="InterPro" id="IPR016633">
    <property type="entry name" value="EarP"/>
</dbReference>
<keyword evidence="2 8" id="KW-0808">Transferase</keyword>
<dbReference type="Pfam" id="PF10093">
    <property type="entry name" value="EarP"/>
    <property type="match status" value="1"/>
</dbReference>
<comment type="function">
    <text evidence="3">Protein-arginine rhamnosyltransferase that catalyzes the transfer of a single rhamnose to elongation factor P (EF-P) on 'Lys-32', a modification required for EF-P-dependent rescue of polyproline stalled ribosomes.</text>
</comment>
<accession>A0A4Z0BNX0</accession>
<keyword evidence="8" id="KW-0648">Protein biosynthesis</keyword>
<dbReference type="EMBL" id="SMLM01000003">
    <property type="protein sequence ID" value="TFZ00462.1"/>
    <property type="molecule type" value="Genomic_DNA"/>
</dbReference>
<dbReference type="GO" id="GO:0106361">
    <property type="term" value="F:protein-arginine rhamnosyltransferase activity"/>
    <property type="evidence" value="ECO:0007669"/>
    <property type="project" value="InterPro"/>
</dbReference>
<dbReference type="Proteomes" id="UP000298180">
    <property type="component" value="Unassembled WGS sequence"/>
</dbReference>
<gene>
    <name evidence="8" type="primary">earP</name>
    <name evidence="8" type="ORF">EZ313_18550</name>
</gene>
<dbReference type="NCBIfam" id="TIGR03837">
    <property type="entry name" value="efp_Arg_rhamno"/>
    <property type="match status" value="1"/>
</dbReference>
<evidence type="ECO:0000256" key="6">
    <source>
        <dbReference type="ARBA" id="ARBA00030025"/>
    </source>
</evidence>
<evidence type="ECO:0000313" key="9">
    <source>
        <dbReference type="Proteomes" id="UP000298180"/>
    </source>
</evidence>
<keyword evidence="9" id="KW-1185">Reference proteome</keyword>
<evidence type="ECO:0000313" key="8">
    <source>
        <dbReference type="EMBL" id="TFZ00462.1"/>
    </source>
</evidence>
<evidence type="ECO:0000256" key="4">
    <source>
        <dbReference type="ARBA" id="ARBA00024346"/>
    </source>
</evidence>
<keyword evidence="8" id="KW-0251">Elongation factor</keyword>
<dbReference type="AlphaFoldDB" id="A0A4Z0BNX0"/>
<comment type="similarity">
    <text evidence="4">Belongs to the glycosyltransferase 104 family.</text>
</comment>